<name>A0A7R9Q6J8_9ACAR</name>
<accession>A0A7R9Q6J8</accession>
<reference evidence="2" key="1">
    <citation type="submission" date="2020-11" db="EMBL/GenBank/DDBJ databases">
        <authorList>
            <person name="Tran Van P."/>
        </authorList>
    </citation>
    <scope>NUCLEOTIDE SEQUENCE</scope>
</reference>
<dbReference type="Proteomes" id="UP000759131">
    <property type="component" value="Unassembled WGS sequence"/>
</dbReference>
<protein>
    <submittedName>
        <fullName evidence="2">Uncharacterized protein</fullName>
    </submittedName>
</protein>
<sequence length="198" mass="22410">MDPRELLILSLKREVRLLRMENNYLRQQLNLGNGFLLNTISNGDTTDRTDNRPTSQGSSNASIVESNGQMDTGLELQPKIFNKYMQENESLRAENSSLHQQRQTLIHDHELVCRENERLLRRLSAAGHNAHNNTNGMTNASIADQSVDSNGLSDDRKGMKDLKGNRRQPFDNERQTKVGHHSQPPLQLNGSVGMSRDH</sequence>
<dbReference type="EMBL" id="CAJPIZ010012844">
    <property type="protein sequence ID" value="CAG2113931.1"/>
    <property type="molecule type" value="Genomic_DNA"/>
</dbReference>
<feature type="compositionally biased region" description="Polar residues" evidence="1">
    <location>
        <begin position="141"/>
        <end position="152"/>
    </location>
</feature>
<evidence type="ECO:0000256" key="1">
    <source>
        <dbReference type="SAM" id="MobiDB-lite"/>
    </source>
</evidence>
<feature type="compositionally biased region" description="Basic and acidic residues" evidence="1">
    <location>
        <begin position="153"/>
        <end position="176"/>
    </location>
</feature>
<dbReference type="OrthoDB" id="6514823at2759"/>
<feature type="region of interest" description="Disordered" evidence="1">
    <location>
        <begin position="42"/>
        <end position="69"/>
    </location>
</feature>
<evidence type="ECO:0000313" key="2">
    <source>
        <dbReference type="EMBL" id="CAD7633501.1"/>
    </source>
</evidence>
<feature type="compositionally biased region" description="Polar residues" evidence="1">
    <location>
        <begin position="52"/>
        <end position="69"/>
    </location>
</feature>
<feature type="compositionally biased region" description="Low complexity" evidence="1">
    <location>
        <begin position="128"/>
        <end position="140"/>
    </location>
</feature>
<gene>
    <name evidence="2" type="ORF">OSB1V03_LOCUS13898</name>
</gene>
<dbReference type="AlphaFoldDB" id="A0A7R9Q6J8"/>
<organism evidence="2">
    <name type="scientific">Medioppia subpectinata</name>
    <dbReference type="NCBI Taxonomy" id="1979941"/>
    <lineage>
        <taxon>Eukaryota</taxon>
        <taxon>Metazoa</taxon>
        <taxon>Ecdysozoa</taxon>
        <taxon>Arthropoda</taxon>
        <taxon>Chelicerata</taxon>
        <taxon>Arachnida</taxon>
        <taxon>Acari</taxon>
        <taxon>Acariformes</taxon>
        <taxon>Sarcoptiformes</taxon>
        <taxon>Oribatida</taxon>
        <taxon>Brachypylina</taxon>
        <taxon>Oppioidea</taxon>
        <taxon>Oppiidae</taxon>
        <taxon>Medioppia</taxon>
    </lineage>
</organism>
<proteinExistence type="predicted"/>
<keyword evidence="3" id="KW-1185">Reference proteome</keyword>
<evidence type="ECO:0000313" key="3">
    <source>
        <dbReference type="Proteomes" id="UP000759131"/>
    </source>
</evidence>
<feature type="region of interest" description="Disordered" evidence="1">
    <location>
        <begin position="128"/>
        <end position="198"/>
    </location>
</feature>
<dbReference type="EMBL" id="OC867419">
    <property type="protein sequence ID" value="CAD7633501.1"/>
    <property type="molecule type" value="Genomic_DNA"/>
</dbReference>